<comment type="caution">
    <text evidence="1">The sequence shown here is derived from an EMBL/GenBank/DDBJ whole genome shotgun (WGS) entry which is preliminary data.</text>
</comment>
<evidence type="ECO:0000313" key="1">
    <source>
        <dbReference type="EMBL" id="KAH7012734.1"/>
    </source>
</evidence>
<evidence type="ECO:0000313" key="2">
    <source>
        <dbReference type="Proteomes" id="UP000756346"/>
    </source>
</evidence>
<gene>
    <name evidence="1" type="ORF">B0I36DRAFT_278906</name>
</gene>
<dbReference type="Proteomes" id="UP000756346">
    <property type="component" value="Unassembled WGS sequence"/>
</dbReference>
<accession>A0A9P8XRF9</accession>
<dbReference type="GeneID" id="70180993"/>
<keyword evidence="2" id="KW-1185">Reference proteome</keyword>
<dbReference type="AlphaFoldDB" id="A0A9P8XRF9"/>
<dbReference type="EMBL" id="JAGTJQ010000014">
    <property type="protein sequence ID" value="KAH7012734.1"/>
    <property type="molecule type" value="Genomic_DNA"/>
</dbReference>
<sequence length="325" mass="37001">MGWARHLAGSDMSEHFRAGRNALTTTERAKLRSEAELAEQQRLIRLGASFDRQITKGLERTSRVPNEVLRYLASTDASRPAAAPFKTEKGQDTKDRYQAYWKRYLYYCVRVGRLGREVATEKFRIRFDDSQWAALEDIIQRLDTSFDSDQDASTSPASSTCVRSKEPAILGAEVDEEDDQITDPIDQVVMAFCVRSLQQKIAIQLFNNPLLHFTAVLGISGTRKSYAWRPAAEYTGQIAGLVWCARLLLLEHIFAAEGDDEDLCLGAIEHFRAQHREWLADGSFSPFSAMIRMMTYGKGFRKKEGGTPRLMWEDNREALRYLGQR</sequence>
<name>A0A9P8XRF9_9PEZI</name>
<proteinExistence type="predicted"/>
<feature type="non-terminal residue" evidence="1">
    <location>
        <position position="325"/>
    </location>
</feature>
<organism evidence="1 2">
    <name type="scientific">Microdochium trichocladiopsis</name>
    <dbReference type="NCBI Taxonomy" id="1682393"/>
    <lineage>
        <taxon>Eukaryota</taxon>
        <taxon>Fungi</taxon>
        <taxon>Dikarya</taxon>
        <taxon>Ascomycota</taxon>
        <taxon>Pezizomycotina</taxon>
        <taxon>Sordariomycetes</taxon>
        <taxon>Xylariomycetidae</taxon>
        <taxon>Xylariales</taxon>
        <taxon>Microdochiaceae</taxon>
        <taxon>Microdochium</taxon>
    </lineage>
</organism>
<protein>
    <submittedName>
        <fullName evidence="1">Uncharacterized protein</fullName>
    </submittedName>
</protein>
<dbReference type="OrthoDB" id="5153040at2759"/>
<dbReference type="RefSeq" id="XP_046004999.1">
    <property type="nucleotide sequence ID" value="XM_046151447.1"/>
</dbReference>
<reference evidence="1" key="1">
    <citation type="journal article" date="2021" name="Nat. Commun.">
        <title>Genetic determinants of endophytism in the Arabidopsis root mycobiome.</title>
        <authorList>
            <person name="Mesny F."/>
            <person name="Miyauchi S."/>
            <person name="Thiergart T."/>
            <person name="Pickel B."/>
            <person name="Atanasova L."/>
            <person name="Karlsson M."/>
            <person name="Huettel B."/>
            <person name="Barry K.W."/>
            <person name="Haridas S."/>
            <person name="Chen C."/>
            <person name="Bauer D."/>
            <person name="Andreopoulos W."/>
            <person name="Pangilinan J."/>
            <person name="LaButti K."/>
            <person name="Riley R."/>
            <person name="Lipzen A."/>
            <person name="Clum A."/>
            <person name="Drula E."/>
            <person name="Henrissat B."/>
            <person name="Kohler A."/>
            <person name="Grigoriev I.V."/>
            <person name="Martin F.M."/>
            <person name="Hacquard S."/>
        </authorList>
    </citation>
    <scope>NUCLEOTIDE SEQUENCE</scope>
    <source>
        <strain evidence="1">MPI-CAGE-CH-0230</strain>
    </source>
</reference>